<feature type="domain" description="Carbohydrate kinase FGGY C-terminal" evidence="9">
    <location>
        <begin position="246"/>
        <end position="432"/>
    </location>
</feature>
<evidence type="ECO:0000313" key="11">
    <source>
        <dbReference type="Proteomes" id="UP000419743"/>
    </source>
</evidence>
<evidence type="ECO:0000256" key="2">
    <source>
        <dbReference type="ARBA" id="ARBA00022629"/>
    </source>
</evidence>
<dbReference type="Proteomes" id="UP000419743">
    <property type="component" value="Unassembled WGS sequence"/>
</dbReference>
<comment type="similarity">
    <text evidence="1">Belongs to the FGGY kinase family.</text>
</comment>
<dbReference type="Gene3D" id="3.30.420.40">
    <property type="match status" value="2"/>
</dbReference>
<evidence type="ECO:0000259" key="9">
    <source>
        <dbReference type="Pfam" id="PF02782"/>
    </source>
</evidence>
<keyword evidence="5 10" id="KW-0418">Kinase</keyword>
<organism evidence="10 11">
    <name type="scientific">Occultella aeris</name>
    <dbReference type="NCBI Taxonomy" id="2761496"/>
    <lineage>
        <taxon>Bacteria</taxon>
        <taxon>Bacillati</taxon>
        <taxon>Actinomycetota</taxon>
        <taxon>Actinomycetes</taxon>
        <taxon>Micrococcales</taxon>
        <taxon>Ruaniaceae</taxon>
        <taxon>Occultella</taxon>
    </lineage>
</organism>
<evidence type="ECO:0000256" key="3">
    <source>
        <dbReference type="ARBA" id="ARBA00022679"/>
    </source>
</evidence>
<keyword evidence="11" id="KW-1185">Reference proteome</keyword>
<proteinExistence type="inferred from homology"/>
<dbReference type="RefSeq" id="WP_156742701.1">
    <property type="nucleotide sequence ID" value="NZ_CACRYJ010000059.1"/>
</dbReference>
<dbReference type="GO" id="GO:0008993">
    <property type="term" value="F:rhamnulokinase activity"/>
    <property type="evidence" value="ECO:0007669"/>
    <property type="project" value="UniProtKB-EC"/>
</dbReference>
<dbReference type="InterPro" id="IPR050406">
    <property type="entry name" value="FGGY_Carb_Kinase"/>
</dbReference>
<dbReference type="EMBL" id="CACRYJ010000059">
    <property type="protein sequence ID" value="VZO39376.1"/>
    <property type="molecule type" value="Genomic_DNA"/>
</dbReference>
<comment type="caution">
    <text evidence="10">The sequence shown here is derived from an EMBL/GenBank/DDBJ whole genome shotgun (WGS) entry which is preliminary data.</text>
</comment>
<evidence type="ECO:0000256" key="5">
    <source>
        <dbReference type="ARBA" id="ARBA00022777"/>
    </source>
</evidence>
<keyword evidence="2" id="KW-0119">Carbohydrate metabolism</keyword>
<dbReference type="InterPro" id="IPR013449">
    <property type="entry name" value="Rhamnulokinase"/>
</dbReference>
<evidence type="ECO:0000256" key="1">
    <source>
        <dbReference type="ARBA" id="ARBA00009156"/>
    </source>
</evidence>
<reference evidence="10 11" key="1">
    <citation type="submission" date="2019-11" db="EMBL/GenBank/DDBJ databases">
        <authorList>
            <person name="Criscuolo A."/>
        </authorList>
    </citation>
    <scope>NUCLEOTIDE SEQUENCE [LARGE SCALE GENOMIC DNA]</scope>
    <source>
        <strain evidence="10">CIP111667</strain>
    </source>
</reference>
<dbReference type="PANTHER" id="PTHR43095:SF5">
    <property type="entry name" value="XYLULOSE KINASE"/>
    <property type="match status" value="1"/>
</dbReference>
<dbReference type="InterPro" id="IPR018485">
    <property type="entry name" value="FGGY_C"/>
</dbReference>
<evidence type="ECO:0000259" key="8">
    <source>
        <dbReference type="Pfam" id="PF00370"/>
    </source>
</evidence>
<dbReference type="SUPFAM" id="SSF53067">
    <property type="entry name" value="Actin-like ATPase domain"/>
    <property type="match status" value="2"/>
</dbReference>
<evidence type="ECO:0000313" key="10">
    <source>
        <dbReference type="EMBL" id="VZO39376.1"/>
    </source>
</evidence>
<keyword evidence="6" id="KW-0067">ATP-binding</keyword>
<feature type="domain" description="Carbohydrate kinase FGGY N-terminal" evidence="8">
    <location>
        <begin position="2"/>
        <end position="235"/>
    </location>
</feature>
<dbReference type="InterPro" id="IPR000577">
    <property type="entry name" value="Carb_kinase_FGGY"/>
</dbReference>
<keyword evidence="4" id="KW-0547">Nucleotide-binding</keyword>
<dbReference type="PIRSF" id="PIRSF000538">
    <property type="entry name" value="GlpK"/>
    <property type="match status" value="1"/>
</dbReference>
<dbReference type="PANTHER" id="PTHR43095">
    <property type="entry name" value="SUGAR KINASE"/>
    <property type="match status" value="1"/>
</dbReference>
<keyword evidence="7" id="KW-0684">Rhamnose metabolism</keyword>
<protein>
    <submittedName>
        <fullName evidence="10">Rhamnulokinase</fullName>
        <ecNumber evidence="10">2.7.1.5</ecNumber>
    </submittedName>
</protein>
<evidence type="ECO:0000256" key="6">
    <source>
        <dbReference type="ARBA" id="ARBA00022840"/>
    </source>
</evidence>
<dbReference type="Pfam" id="PF02782">
    <property type="entry name" value="FGGY_C"/>
    <property type="match status" value="1"/>
</dbReference>
<dbReference type="GO" id="GO:0042732">
    <property type="term" value="P:D-xylose metabolic process"/>
    <property type="evidence" value="ECO:0007669"/>
    <property type="project" value="UniProtKB-KW"/>
</dbReference>
<name>A0A7M4DPI2_9MICO</name>
<dbReference type="GO" id="GO:0005524">
    <property type="term" value="F:ATP binding"/>
    <property type="evidence" value="ECO:0007669"/>
    <property type="project" value="UniProtKB-KW"/>
</dbReference>
<accession>A0A7M4DPI2</accession>
<dbReference type="AlphaFoldDB" id="A0A7M4DPI2"/>
<dbReference type="InterPro" id="IPR043129">
    <property type="entry name" value="ATPase_NBD"/>
</dbReference>
<keyword evidence="3 10" id="KW-0808">Transferase</keyword>
<sequence length="468" mass="50165">MYAMAIDLGATSGRVARVHVDESELKVLDLVRFATPTSDSHGARWDFERLMTLLLDAARQVADGGPIDSVGIDAWGADYGLLERNGSLIEAPFRYRDARTVGVSRRYDELRTRTITGLMPHDFSTASQLLTESKRTLTRTAMLLSIGDLVAYRLTGHAATDCSWASTTQLFDVHSLSWSTDLLAEVGLRRDAMPDVQPCGTVRGELLPQVCDQLGVPGRTPLVTVAGHDTASAIVATPASSDEFIYISCGTWALVGLESNERVLADRALGTGFVNELGVDGVSTIHRNAAGLWLLNECLGRWTDTSADTLLAAAAVLPAGQLVFDSEDPRLFAPEDMPTLIAELTWERSGRVPANRAEMVRAIIDSLVLTFVRAIEDLEAMLGRRGAVIHLVGGGAALPILGEALAAAAGQTVLAGPIEASLLGNALLQARALGSVPDTAACRALVRRTQTVHRYEPEPQPNPREDTP</sequence>
<dbReference type="Pfam" id="PF00370">
    <property type="entry name" value="FGGY_N"/>
    <property type="match status" value="1"/>
</dbReference>
<dbReference type="InterPro" id="IPR018484">
    <property type="entry name" value="FGGY_N"/>
</dbReference>
<evidence type="ECO:0000256" key="7">
    <source>
        <dbReference type="ARBA" id="ARBA00023308"/>
    </source>
</evidence>
<evidence type="ECO:0000256" key="4">
    <source>
        <dbReference type="ARBA" id="ARBA00022741"/>
    </source>
</evidence>
<dbReference type="GO" id="GO:0019301">
    <property type="term" value="P:rhamnose catabolic process"/>
    <property type="evidence" value="ECO:0007669"/>
    <property type="project" value="InterPro"/>
</dbReference>
<dbReference type="CDD" id="cd07771">
    <property type="entry name" value="ASKHA_NBD_FGGY_RhaB-like"/>
    <property type="match status" value="1"/>
</dbReference>
<keyword evidence="2" id="KW-0859">Xylose metabolism</keyword>
<dbReference type="EC" id="2.7.1.5" evidence="10"/>
<gene>
    <name evidence="10" type="primary">rhaB_2</name>
    <name evidence="10" type="ORF">HALOF300_04064</name>
</gene>